<proteinExistence type="predicted"/>
<dbReference type="Gene3D" id="2.30.30.40">
    <property type="entry name" value="SH3 Domains"/>
    <property type="match status" value="1"/>
</dbReference>
<dbReference type="eggNOG" id="COG4991">
    <property type="taxonomic scope" value="Bacteria"/>
</dbReference>
<dbReference type="EMBL" id="AIMB01000008">
    <property type="protein sequence ID" value="EJF89354.1"/>
    <property type="molecule type" value="Genomic_DNA"/>
</dbReference>
<feature type="signal peptide" evidence="1">
    <location>
        <begin position="1"/>
        <end position="29"/>
    </location>
</feature>
<feature type="domain" description="SH3b" evidence="2">
    <location>
        <begin position="26"/>
        <end position="92"/>
    </location>
</feature>
<accession>J0R1C4</accession>
<protein>
    <recommendedName>
        <fullName evidence="2">SH3b domain-containing protein</fullName>
    </recommendedName>
</protein>
<gene>
    <name evidence="3" type="ORF">ME5_01905</name>
</gene>
<reference evidence="3 4" key="1">
    <citation type="submission" date="2012-03" db="EMBL/GenBank/DDBJ databases">
        <title>The Genome Sequence of Bartonella tamiae Th239.</title>
        <authorList>
            <consortium name="The Broad Institute Genome Sequencing Platform"/>
            <consortium name="The Broad Institute Genome Sequencing Center for Infectious Disease"/>
            <person name="Feldgarden M."/>
            <person name="Kirby J."/>
            <person name="Kosoy M."/>
            <person name="Birtles R."/>
            <person name="Probert W.S."/>
            <person name="Chiaraviglio L."/>
            <person name="Young S.K."/>
            <person name="Zeng Q."/>
            <person name="Gargeya S."/>
            <person name="Fitzgerald M."/>
            <person name="Haas B."/>
            <person name="Abouelleil A."/>
            <person name="Alvarado L."/>
            <person name="Arachchi H.M."/>
            <person name="Berlin A."/>
            <person name="Chapman S.B."/>
            <person name="Gearin G."/>
            <person name="Goldberg J."/>
            <person name="Griggs A."/>
            <person name="Gujja S."/>
            <person name="Hansen M."/>
            <person name="Heiman D."/>
            <person name="Howarth C."/>
            <person name="Larimer J."/>
            <person name="Lui A."/>
            <person name="MacDonald P.J.P."/>
            <person name="McCowen C."/>
            <person name="Montmayeur A."/>
            <person name="Murphy C."/>
            <person name="Neiman D."/>
            <person name="Pearson M."/>
            <person name="Priest M."/>
            <person name="Roberts A."/>
            <person name="Saif S."/>
            <person name="Shea T."/>
            <person name="Sisk P."/>
            <person name="Stolte C."/>
            <person name="Sykes S."/>
            <person name="Wortman J."/>
            <person name="Nusbaum C."/>
            <person name="Birren B."/>
        </authorList>
    </citation>
    <scope>NUCLEOTIDE SEQUENCE [LARGE SCALE GENOMIC DNA]</scope>
    <source>
        <strain evidence="3 4">Th239</strain>
    </source>
</reference>
<dbReference type="HOGENOM" id="CLU_1264862_0_0_5"/>
<evidence type="ECO:0000259" key="2">
    <source>
        <dbReference type="PROSITE" id="PS51781"/>
    </source>
</evidence>
<dbReference type="AlphaFoldDB" id="J0R1C4"/>
<feature type="chain" id="PRO_5003738304" description="SH3b domain-containing protein" evidence="1">
    <location>
        <begin position="30"/>
        <end position="212"/>
    </location>
</feature>
<dbReference type="STRING" id="1094558.ME5_01905"/>
<dbReference type="OrthoDB" id="8074373at2"/>
<sequence>MKGKVMLKKMFLSSVMAVTSVVFTTGAMAASGVTTGNLNLRTGPSTAHAVATTIPHGGAVDINGCLANRAWCSVNYNGVNGWSSARYLNPVNVAAVPVVTASYKVVRPTHVAIVPQSSARYVAATRGVVVEDPSTRQNAVLVNSLEKINPMRLVAPAANEQVKVVRPTSTPGVVQVSDGISHKVNAYNPLFPQDVNNHNFYRNETRYDIVRY</sequence>
<dbReference type="InterPro" id="IPR003646">
    <property type="entry name" value="SH3-like_bac-type"/>
</dbReference>
<evidence type="ECO:0000313" key="4">
    <source>
        <dbReference type="Proteomes" id="UP000008952"/>
    </source>
</evidence>
<dbReference type="Proteomes" id="UP000008952">
    <property type="component" value="Unassembled WGS sequence"/>
</dbReference>
<comment type="caution">
    <text evidence="3">The sequence shown here is derived from an EMBL/GenBank/DDBJ whole genome shotgun (WGS) entry which is preliminary data.</text>
</comment>
<dbReference type="PATRIC" id="fig|1094558.3.peg.2042"/>
<keyword evidence="4" id="KW-1185">Reference proteome</keyword>
<evidence type="ECO:0000256" key="1">
    <source>
        <dbReference type="SAM" id="SignalP"/>
    </source>
</evidence>
<name>J0R1C4_9HYPH</name>
<keyword evidence="1" id="KW-0732">Signal</keyword>
<evidence type="ECO:0000313" key="3">
    <source>
        <dbReference type="EMBL" id="EJF89354.1"/>
    </source>
</evidence>
<dbReference type="PROSITE" id="PS51781">
    <property type="entry name" value="SH3B"/>
    <property type="match status" value="1"/>
</dbReference>
<dbReference type="Pfam" id="PF08239">
    <property type="entry name" value="SH3_3"/>
    <property type="match status" value="1"/>
</dbReference>
<organism evidence="3 4">
    <name type="scientific">Bartonella tamiae Th239</name>
    <dbReference type="NCBI Taxonomy" id="1094558"/>
    <lineage>
        <taxon>Bacteria</taxon>
        <taxon>Pseudomonadati</taxon>
        <taxon>Pseudomonadota</taxon>
        <taxon>Alphaproteobacteria</taxon>
        <taxon>Hyphomicrobiales</taxon>
        <taxon>Bartonellaceae</taxon>
        <taxon>Bartonella</taxon>
    </lineage>
</organism>